<feature type="transmembrane region" description="Helical" evidence="1">
    <location>
        <begin position="78"/>
        <end position="96"/>
    </location>
</feature>
<dbReference type="AlphaFoldDB" id="A0A0F7V407"/>
<evidence type="ECO:0000313" key="2">
    <source>
        <dbReference type="EMBL" id="CEL74895.1"/>
    </source>
</evidence>
<proteinExistence type="predicted"/>
<name>A0A0F7V407_TOXGV</name>
<feature type="transmembrane region" description="Helical" evidence="1">
    <location>
        <begin position="12"/>
        <end position="29"/>
    </location>
</feature>
<keyword evidence="1" id="KW-0472">Membrane</keyword>
<evidence type="ECO:0008006" key="3">
    <source>
        <dbReference type="Google" id="ProtNLM"/>
    </source>
</evidence>
<reference evidence="2" key="1">
    <citation type="journal article" date="2015" name="PLoS ONE">
        <title>Comprehensive Evaluation of Toxoplasma gondii VEG and Neospora caninum LIV Genomes with Tachyzoite Stage Transcriptome and Proteome Defines Novel Transcript Features.</title>
        <authorList>
            <person name="Ramaprasad A."/>
            <person name="Mourier T."/>
            <person name="Naeem R."/>
            <person name="Malas T.B."/>
            <person name="Moussa E."/>
            <person name="Panigrahi A."/>
            <person name="Vermont S.J."/>
            <person name="Otto T.D."/>
            <person name="Wastling J."/>
            <person name="Pain A."/>
        </authorList>
    </citation>
    <scope>NUCLEOTIDE SEQUENCE</scope>
    <source>
        <strain evidence="2">VEG</strain>
    </source>
</reference>
<protein>
    <recommendedName>
        <fullName evidence="3">Transmembrane protein</fullName>
    </recommendedName>
</protein>
<accession>A0A0F7V407</accession>
<keyword evidence="1" id="KW-1133">Transmembrane helix</keyword>
<evidence type="ECO:0000256" key="1">
    <source>
        <dbReference type="SAM" id="Phobius"/>
    </source>
</evidence>
<keyword evidence="1" id="KW-0812">Transmembrane</keyword>
<sequence>MCICICVFGCMFYVWGPLVWVLLSAWLFFRFSDGREVSVRTVSAAVCRASWMQALLWEVCCFHGVSSFFFRFLLVLEFWSRVLLLALTTGLSRFFARSRSRLAGPVCVVFS</sequence>
<gene>
    <name evidence="2" type="ORF">BN1205_023610</name>
</gene>
<dbReference type="EMBL" id="LN714498">
    <property type="protein sequence ID" value="CEL74895.1"/>
    <property type="molecule type" value="Genomic_DNA"/>
</dbReference>
<organism evidence="2">
    <name type="scientific">Toxoplasma gondii (strain ATCC 50861 / VEG)</name>
    <dbReference type="NCBI Taxonomy" id="432359"/>
    <lineage>
        <taxon>Eukaryota</taxon>
        <taxon>Sar</taxon>
        <taxon>Alveolata</taxon>
        <taxon>Apicomplexa</taxon>
        <taxon>Conoidasida</taxon>
        <taxon>Coccidia</taxon>
        <taxon>Eucoccidiorida</taxon>
        <taxon>Eimeriorina</taxon>
        <taxon>Sarcocystidae</taxon>
        <taxon>Toxoplasma</taxon>
    </lineage>
</organism>